<accession>A0A8J6M4W2</accession>
<dbReference type="RefSeq" id="WP_186906960.1">
    <property type="nucleotide sequence ID" value="NZ_JACOPP010000004.1"/>
</dbReference>
<feature type="transmembrane region" description="Helical" evidence="1">
    <location>
        <begin position="479"/>
        <end position="501"/>
    </location>
</feature>
<feature type="transmembrane region" description="Helical" evidence="1">
    <location>
        <begin position="597"/>
        <end position="617"/>
    </location>
</feature>
<dbReference type="InterPro" id="IPR022742">
    <property type="entry name" value="Hydrolase_4"/>
</dbReference>
<feature type="transmembrane region" description="Helical" evidence="1">
    <location>
        <begin position="647"/>
        <end position="670"/>
    </location>
</feature>
<protein>
    <submittedName>
        <fullName evidence="3">Alpha/beta hydrolase</fullName>
    </submittedName>
</protein>
<keyword evidence="3" id="KW-0378">Hydrolase</keyword>
<feature type="transmembrane region" description="Helical" evidence="1">
    <location>
        <begin position="524"/>
        <end position="552"/>
    </location>
</feature>
<evidence type="ECO:0000313" key="3">
    <source>
        <dbReference type="EMBL" id="MBC5733067.1"/>
    </source>
</evidence>
<dbReference type="AlphaFoldDB" id="A0A8J6M4W2"/>
<feature type="transmembrane region" description="Helical" evidence="1">
    <location>
        <begin position="425"/>
        <end position="447"/>
    </location>
</feature>
<reference evidence="3" key="1">
    <citation type="submission" date="2020-08" db="EMBL/GenBank/DDBJ databases">
        <title>Genome public.</title>
        <authorList>
            <person name="Liu C."/>
            <person name="Sun Q."/>
        </authorList>
    </citation>
    <scope>NUCLEOTIDE SEQUENCE</scope>
    <source>
        <strain evidence="3">NSJ-51</strain>
    </source>
</reference>
<dbReference type="Pfam" id="PF12146">
    <property type="entry name" value="Hydrolase_4"/>
    <property type="match status" value="1"/>
</dbReference>
<dbReference type="PANTHER" id="PTHR22946">
    <property type="entry name" value="DIENELACTONE HYDROLASE DOMAIN-CONTAINING PROTEIN-RELATED"/>
    <property type="match status" value="1"/>
</dbReference>
<evidence type="ECO:0000259" key="2">
    <source>
        <dbReference type="Pfam" id="PF12146"/>
    </source>
</evidence>
<dbReference type="Proteomes" id="UP000661435">
    <property type="component" value="Unassembled WGS sequence"/>
</dbReference>
<keyword evidence="1" id="KW-0472">Membrane</keyword>
<dbReference type="EMBL" id="JACOPP010000004">
    <property type="protein sequence ID" value="MBC5733067.1"/>
    <property type="molecule type" value="Genomic_DNA"/>
</dbReference>
<keyword evidence="1" id="KW-0812">Transmembrane</keyword>
<keyword evidence="1" id="KW-1133">Transmembrane helix</keyword>
<name>A0A8J6M4W2_9FIRM</name>
<organism evidence="3 4">
    <name type="scientific">Lawsonibacter hominis</name>
    <dbReference type="NCBI Taxonomy" id="2763053"/>
    <lineage>
        <taxon>Bacteria</taxon>
        <taxon>Bacillati</taxon>
        <taxon>Bacillota</taxon>
        <taxon>Clostridia</taxon>
        <taxon>Eubacteriales</taxon>
        <taxon>Oscillospiraceae</taxon>
        <taxon>Lawsonibacter</taxon>
    </lineage>
</organism>
<feature type="transmembrane region" description="Helical" evidence="1">
    <location>
        <begin position="682"/>
        <end position="703"/>
    </location>
</feature>
<gene>
    <name evidence="3" type="ORF">H8S57_04920</name>
</gene>
<keyword evidence="4" id="KW-1185">Reference proteome</keyword>
<feature type="transmembrane region" description="Helical" evidence="1">
    <location>
        <begin position="564"/>
        <end position="585"/>
    </location>
</feature>
<proteinExistence type="predicted"/>
<feature type="domain" description="Serine aminopeptidase S33" evidence="2">
    <location>
        <begin position="75"/>
        <end position="181"/>
    </location>
</feature>
<dbReference type="Gene3D" id="3.40.50.1820">
    <property type="entry name" value="alpha/beta hydrolase"/>
    <property type="match status" value="1"/>
</dbReference>
<sequence length="705" mass="75370">MEQNISHKRGPRACAIVLIAALLAMLISSAVGGVIATGGGAVRTEEITFTTDVGALSHAKLYIPVQASAENKLPAVLLCHGYTASLDAMEPNAIELSRRGYVVMALDLYGHGESALPPDGYRQAEMGNVENYAPDLGSYSALQELGKLEYVDAARIGMLGHSMGTAAIQEGAYLAYAKWQAAYTAAQTEAAAAGQDETAAAGAAYLAAMDAGIVLPSSMVLTGYNYNVRNVNDLTYNGVNAENGVFPLYAAPVNMCTIEGDYDEFSGLLWGVDDAARYTTSFKFACGTGGASNVPSGTYFLYGDAAATPLSRAEAVNAAASAAVTMQPIRAAYSFDGTHSDTYYDETAISYGIDFFDITLRGGEATIDPADQVWHGRAACGLIGLTATLTAFVALALTLLRLPFFATIVRPEAPSMSTVTGGKGALKYAALYLIFLLPAPLLYYWLIGYPYYMQPQWFKFLTKFMPNAFFNMAPMNSLMLFNCVVGAVFLALYLLVFFLIAKRAGFGLENTGLKLPAAQVLKSLLLAAVSFGGVYAVVYLCAACSGTHFAFFKFNIMPMDAAHWIAFFKYLPVWILFFLLAGVIYNSLTRINNAPAWVSYLLIAAVSCGGLAVLFAYDYGMLFATGVRGIQYIPGTTSAEWMSTIGMAFPTALAGIMCFGLLFILPISAVMSRVLCRKSGSVWLGGFLTAFIVLVFTISHMVISI</sequence>
<dbReference type="InterPro" id="IPR050261">
    <property type="entry name" value="FrsA_esterase"/>
</dbReference>
<dbReference type="InterPro" id="IPR029058">
    <property type="entry name" value="AB_hydrolase_fold"/>
</dbReference>
<comment type="caution">
    <text evidence="3">The sequence shown here is derived from an EMBL/GenBank/DDBJ whole genome shotgun (WGS) entry which is preliminary data.</text>
</comment>
<evidence type="ECO:0000256" key="1">
    <source>
        <dbReference type="SAM" id="Phobius"/>
    </source>
</evidence>
<feature type="transmembrane region" description="Helical" evidence="1">
    <location>
        <begin position="382"/>
        <end position="404"/>
    </location>
</feature>
<dbReference type="GO" id="GO:0016787">
    <property type="term" value="F:hydrolase activity"/>
    <property type="evidence" value="ECO:0007669"/>
    <property type="project" value="UniProtKB-KW"/>
</dbReference>
<dbReference type="SUPFAM" id="SSF53474">
    <property type="entry name" value="alpha/beta-Hydrolases"/>
    <property type="match status" value="1"/>
</dbReference>
<evidence type="ECO:0000313" key="4">
    <source>
        <dbReference type="Proteomes" id="UP000661435"/>
    </source>
</evidence>